<feature type="transmembrane region" description="Helical" evidence="7">
    <location>
        <begin position="127"/>
        <end position="151"/>
    </location>
</feature>
<accession>A0A1Y1QQQ2</accession>
<dbReference type="AlphaFoldDB" id="A0A1Y1QQQ2"/>
<dbReference type="PANTHER" id="PTHR30065">
    <property type="entry name" value="FLAGELLAR BIOSYNTHETIC PROTEIN FLIR"/>
    <property type="match status" value="1"/>
</dbReference>
<dbReference type="Pfam" id="PF01311">
    <property type="entry name" value="Bac_export_1"/>
    <property type="match status" value="1"/>
</dbReference>
<keyword evidence="6 7" id="KW-0472">Membrane</keyword>
<reference evidence="8 9" key="1">
    <citation type="submission" date="2017-01" db="EMBL/GenBank/DDBJ databases">
        <title>Novel large sulfur bacteria in the metagenomes of groundwater-fed chemosynthetic microbial mats in the Lake Huron basin.</title>
        <authorList>
            <person name="Sharrar A.M."/>
            <person name="Flood B.E."/>
            <person name="Bailey J.V."/>
            <person name="Jones D.S."/>
            <person name="Biddanda B."/>
            <person name="Ruberg S.A."/>
            <person name="Marcus D.N."/>
            <person name="Dick G.J."/>
        </authorList>
    </citation>
    <scope>NUCLEOTIDE SEQUENCE [LARGE SCALE GENOMIC DNA]</scope>
    <source>
        <strain evidence="8">A8</strain>
    </source>
</reference>
<keyword evidence="3 7" id="KW-1003">Cell membrane</keyword>
<feature type="transmembrane region" description="Helical" evidence="7">
    <location>
        <begin position="179"/>
        <end position="200"/>
    </location>
</feature>
<dbReference type="PRINTS" id="PR00953">
    <property type="entry name" value="TYPE3IMRPROT"/>
</dbReference>
<name>A0A1Y1QQQ2_9GAMM</name>
<evidence type="ECO:0000256" key="5">
    <source>
        <dbReference type="ARBA" id="ARBA00022989"/>
    </source>
</evidence>
<gene>
    <name evidence="8" type="ORF">BWK73_17115</name>
</gene>
<dbReference type="Proteomes" id="UP000192491">
    <property type="component" value="Unassembled WGS sequence"/>
</dbReference>
<evidence type="ECO:0000256" key="3">
    <source>
        <dbReference type="ARBA" id="ARBA00022475"/>
    </source>
</evidence>
<evidence type="ECO:0000256" key="2">
    <source>
        <dbReference type="ARBA" id="ARBA00009772"/>
    </source>
</evidence>
<dbReference type="InterPro" id="IPR002010">
    <property type="entry name" value="T3SS_IM_R"/>
</dbReference>
<dbReference type="EMBL" id="MTEJ01000084">
    <property type="protein sequence ID" value="OQX11604.1"/>
    <property type="molecule type" value="Genomic_DNA"/>
</dbReference>
<protein>
    <submittedName>
        <fullName evidence="8">EscT/YscT/HrcT family type III secretion system export apparatus protein</fullName>
    </submittedName>
</protein>
<dbReference type="NCBIfam" id="TIGR01401">
    <property type="entry name" value="fliR_like_III"/>
    <property type="match status" value="1"/>
</dbReference>
<keyword evidence="4 7" id="KW-0812">Transmembrane</keyword>
<evidence type="ECO:0000256" key="7">
    <source>
        <dbReference type="RuleBase" id="RU362072"/>
    </source>
</evidence>
<dbReference type="GO" id="GO:0006605">
    <property type="term" value="P:protein targeting"/>
    <property type="evidence" value="ECO:0007669"/>
    <property type="project" value="UniProtKB-UniRule"/>
</dbReference>
<keyword evidence="5 7" id="KW-1133">Transmembrane helix</keyword>
<comment type="caution">
    <text evidence="8">The sequence shown here is derived from an EMBL/GenBank/DDBJ whole genome shotgun (WGS) entry which is preliminary data.</text>
</comment>
<evidence type="ECO:0000313" key="8">
    <source>
        <dbReference type="EMBL" id="OQX11604.1"/>
    </source>
</evidence>
<evidence type="ECO:0000313" key="9">
    <source>
        <dbReference type="Proteomes" id="UP000192491"/>
    </source>
</evidence>
<dbReference type="PANTHER" id="PTHR30065:SF1">
    <property type="entry name" value="SURFACE PRESENTATION OF ANTIGENS PROTEIN SPAR"/>
    <property type="match status" value="1"/>
</dbReference>
<evidence type="ECO:0000256" key="4">
    <source>
        <dbReference type="ARBA" id="ARBA00022692"/>
    </source>
</evidence>
<feature type="transmembrane region" description="Helical" evidence="7">
    <location>
        <begin position="12"/>
        <end position="30"/>
    </location>
</feature>
<proteinExistence type="inferred from homology"/>
<comment type="subcellular location">
    <subcellularLocation>
        <location evidence="1 7">Cell membrane</location>
        <topology evidence="1 7">Multi-pass membrane protein</topology>
    </subcellularLocation>
</comment>
<evidence type="ECO:0000256" key="1">
    <source>
        <dbReference type="ARBA" id="ARBA00004651"/>
    </source>
</evidence>
<feature type="transmembrane region" description="Helical" evidence="7">
    <location>
        <begin position="72"/>
        <end position="93"/>
    </location>
</feature>
<comment type="similarity">
    <text evidence="2 7">Belongs to the FliR/MopE/SpaR family.</text>
</comment>
<feature type="transmembrane region" description="Helical" evidence="7">
    <location>
        <begin position="42"/>
        <end position="60"/>
    </location>
</feature>
<organism evidence="8 9">
    <name type="scientific">Thiothrix lacustris</name>
    <dbReference type="NCBI Taxonomy" id="525917"/>
    <lineage>
        <taxon>Bacteria</taxon>
        <taxon>Pseudomonadati</taxon>
        <taxon>Pseudomonadota</taxon>
        <taxon>Gammaproteobacteria</taxon>
        <taxon>Thiotrichales</taxon>
        <taxon>Thiotrichaceae</taxon>
        <taxon>Thiothrix</taxon>
    </lineage>
</organism>
<dbReference type="GO" id="GO:0005886">
    <property type="term" value="C:plasma membrane"/>
    <property type="evidence" value="ECO:0007669"/>
    <property type="project" value="UniProtKB-SubCell"/>
</dbReference>
<dbReference type="InterPro" id="IPR006304">
    <property type="entry name" value="T3SS_SpaR/YscT"/>
</dbReference>
<feature type="transmembrane region" description="Helical" evidence="7">
    <location>
        <begin position="212"/>
        <end position="236"/>
    </location>
</feature>
<sequence>METSLLQSWLMAWAFTAPRVLIVFAILPILTEPVVPQTLRNGIVLILSLYVLPLTHEQFLNIDLNLMNMMAIVVKEALLGLMIGYVLSVPFWAVKATGFLIDMQRGVMSALFFSHTTGNMVSPLGNLFSLLLTTLLLTTGGFLTLLETLFLSYQTWPMDQFVFGTSPEIVTFFLKQLDLLLYTSLLLAGPLLGIMFLIDIGTGLVGRFLPQLNIFLVAMPIKSGVTFLMLALYITFLADYMKTSFFTIGQNLPGLAGLLR</sequence>
<evidence type="ECO:0000256" key="6">
    <source>
        <dbReference type="ARBA" id="ARBA00023136"/>
    </source>
</evidence>